<feature type="binding site" evidence="10">
    <location>
        <position position="367"/>
    </location>
    <ligand>
        <name>substrate</name>
    </ligand>
</feature>
<feature type="active site" description="Proton donor/acceptor" evidence="9">
    <location>
        <position position="596"/>
    </location>
</feature>
<comment type="caution">
    <text evidence="14">The sequence shown here is derived from an EMBL/GenBank/DDBJ whole genome shotgun (WGS) entry which is preliminary data.</text>
</comment>
<keyword evidence="6" id="KW-0269">Exonuclease</keyword>
<dbReference type="InterPro" id="IPR019406">
    <property type="entry name" value="APLF_PBZ"/>
</dbReference>
<gene>
    <name evidence="14" type="ORF">O3M35_006879</name>
</gene>
<evidence type="ECO:0000256" key="8">
    <source>
        <dbReference type="ARBA" id="ARBA00023242"/>
    </source>
</evidence>
<dbReference type="GO" id="GO:0017005">
    <property type="term" value="F:3'-tyrosyl-DNA phosphodiesterase activity"/>
    <property type="evidence" value="ECO:0007669"/>
    <property type="project" value="TreeGrafter"/>
</dbReference>
<evidence type="ECO:0000256" key="9">
    <source>
        <dbReference type="PIRSR" id="PIRSR610347-1"/>
    </source>
</evidence>
<evidence type="ECO:0000256" key="5">
    <source>
        <dbReference type="ARBA" id="ARBA00022801"/>
    </source>
</evidence>
<feature type="region of interest" description="Disordered" evidence="12">
    <location>
        <begin position="179"/>
        <end position="208"/>
    </location>
</feature>
<organism evidence="14 15">
    <name type="scientific">Rhynocoris fuscipes</name>
    <dbReference type="NCBI Taxonomy" id="488301"/>
    <lineage>
        <taxon>Eukaryota</taxon>
        <taxon>Metazoa</taxon>
        <taxon>Ecdysozoa</taxon>
        <taxon>Arthropoda</taxon>
        <taxon>Hexapoda</taxon>
        <taxon>Insecta</taxon>
        <taxon>Pterygota</taxon>
        <taxon>Neoptera</taxon>
        <taxon>Paraneoptera</taxon>
        <taxon>Hemiptera</taxon>
        <taxon>Heteroptera</taxon>
        <taxon>Panheteroptera</taxon>
        <taxon>Cimicomorpha</taxon>
        <taxon>Reduviidae</taxon>
        <taxon>Harpactorinae</taxon>
        <taxon>Harpactorini</taxon>
        <taxon>Rhynocoris</taxon>
    </lineage>
</organism>
<feature type="region of interest" description="Disordered" evidence="12">
    <location>
        <begin position="213"/>
        <end position="232"/>
    </location>
</feature>
<dbReference type="PANTHER" id="PTHR12415:SF0">
    <property type="entry name" value="TYROSYL-DNA PHOSPHODIESTERASE 1"/>
    <property type="match status" value="1"/>
</dbReference>
<feature type="compositionally biased region" description="Low complexity" evidence="12">
    <location>
        <begin position="196"/>
        <end position="205"/>
    </location>
</feature>
<dbReference type="EMBL" id="JAPXFL010000003">
    <property type="protein sequence ID" value="KAK9509602.1"/>
    <property type="molecule type" value="Genomic_DNA"/>
</dbReference>
<evidence type="ECO:0000259" key="13">
    <source>
        <dbReference type="Pfam" id="PF10283"/>
    </source>
</evidence>
<keyword evidence="15" id="KW-1185">Reference proteome</keyword>
<keyword evidence="3" id="KW-0540">Nuclease</keyword>
<dbReference type="GO" id="GO:0006281">
    <property type="term" value="P:DNA repair"/>
    <property type="evidence" value="ECO:0007669"/>
    <property type="project" value="UniProtKB-KW"/>
</dbReference>
<protein>
    <recommendedName>
        <fullName evidence="13">PBZ-type domain-containing protein</fullName>
    </recommendedName>
</protein>
<evidence type="ECO:0000313" key="14">
    <source>
        <dbReference type="EMBL" id="KAK9509602.1"/>
    </source>
</evidence>
<dbReference type="SUPFAM" id="SSF56024">
    <property type="entry name" value="Phospholipase D/nuclease"/>
    <property type="match status" value="2"/>
</dbReference>
<dbReference type="Pfam" id="PF10283">
    <property type="entry name" value="zf-CCHH"/>
    <property type="match status" value="1"/>
</dbReference>
<sequence>MSIAEKSFHESCELGDKCYRKKKKHFRLFYHSHLDELVRNYSLDVPETYIPKISNRTFRSQLNYHHKLFTRNYSKGSSDSDEDICQELNAIVEKHLPNPTLNSIMSSESNRNTSKKICSYGEKCYRQNPQHFQNFDHPHLNSLLKLMKDGEISIPNEYNGPISHETLKGQLKCIRDNFSKEEKSEDKTRRSDGNRSPLPSSSDSSVIYVEDDEHKNKSSTMKSSPKQSQDSEECLTQKANLIAQAQAYRVVVLDRAKYPILDKLMAAAPYSFFLTTVSDSPATHNEMLSVTFAELIDPNLGPLESSLQINFMVQLSWVLAQYHIMGHRNKPMTLIYGDVDMDLNRFKHFLTAVKVKPPSTFGSHHTKMMIFSYSDQSIRIVVATANLVESDWDNRTQGLWISPRCRPLDVGSDTMAGDSPTNFKRDVIKYLSAYNLPELVPWIKKLQKVNMSAIKVFFISSVPGSHRAPAGNTKHDWGHPSLAKILNERITLAENNSYPVLVQCSSIGSLGSKPEDWLLGDMLTTFTSGKRNGVYSKPKLKFIYPSFENIANSYDGILGGGCLPYSRATHLKQEWLTSFMCQWTSDKRHRTRAPPHIKSYCRVSPDYSKLSYFVLTSANMSKAAWGMLNKSGTLNILSYEAGVLFLPQFFIEKDYFPLTEELSDKNAPIFPMPYDLPPLPFAFSDVPWFIDSIL</sequence>
<keyword evidence="8" id="KW-0539">Nucleus</keyword>
<evidence type="ECO:0000256" key="3">
    <source>
        <dbReference type="ARBA" id="ARBA00022722"/>
    </source>
</evidence>
<dbReference type="Proteomes" id="UP001461498">
    <property type="component" value="Unassembled WGS sequence"/>
</dbReference>
<evidence type="ECO:0000256" key="4">
    <source>
        <dbReference type="ARBA" id="ARBA00022763"/>
    </source>
</evidence>
<comment type="similarity">
    <text evidence="2">Belongs to the tyrosyl-DNA phosphodiesterase family.</text>
</comment>
<evidence type="ECO:0000256" key="10">
    <source>
        <dbReference type="PIRSR" id="PIRSR610347-2"/>
    </source>
</evidence>
<evidence type="ECO:0000256" key="7">
    <source>
        <dbReference type="ARBA" id="ARBA00023204"/>
    </source>
</evidence>
<feature type="site" description="Interaction with DNA" evidence="11">
    <location>
        <position position="621"/>
    </location>
</feature>
<feature type="active site" description="Nucleophile" evidence="9">
    <location>
        <position position="365"/>
    </location>
</feature>
<comment type="subcellular location">
    <subcellularLocation>
        <location evidence="1">Nucleus</location>
    </subcellularLocation>
</comment>
<dbReference type="GO" id="GO:0004527">
    <property type="term" value="F:exonuclease activity"/>
    <property type="evidence" value="ECO:0007669"/>
    <property type="project" value="UniProtKB-KW"/>
</dbReference>
<evidence type="ECO:0000256" key="12">
    <source>
        <dbReference type="SAM" id="MobiDB-lite"/>
    </source>
</evidence>
<feature type="binding site" evidence="10">
    <location>
        <position position="598"/>
    </location>
    <ligand>
        <name>substrate</name>
    </ligand>
</feature>
<dbReference type="InterPro" id="IPR010347">
    <property type="entry name" value="Tdp1"/>
</dbReference>
<evidence type="ECO:0000256" key="2">
    <source>
        <dbReference type="ARBA" id="ARBA00010205"/>
    </source>
</evidence>
<dbReference type="AlphaFoldDB" id="A0AAW1DGF4"/>
<keyword evidence="7" id="KW-0234">DNA repair</keyword>
<dbReference type="GO" id="GO:0003697">
    <property type="term" value="F:single-stranded DNA binding"/>
    <property type="evidence" value="ECO:0007669"/>
    <property type="project" value="TreeGrafter"/>
</dbReference>
<feature type="compositionally biased region" description="Polar residues" evidence="12">
    <location>
        <begin position="218"/>
        <end position="228"/>
    </location>
</feature>
<dbReference type="GO" id="GO:0003690">
    <property type="term" value="F:double-stranded DNA binding"/>
    <property type="evidence" value="ECO:0007669"/>
    <property type="project" value="TreeGrafter"/>
</dbReference>
<evidence type="ECO:0000313" key="15">
    <source>
        <dbReference type="Proteomes" id="UP001461498"/>
    </source>
</evidence>
<keyword evidence="4" id="KW-0227">DNA damage</keyword>
<feature type="domain" description="PBZ-type" evidence="13">
    <location>
        <begin position="115"/>
        <end position="139"/>
    </location>
</feature>
<dbReference type="GO" id="GO:0005634">
    <property type="term" value="C:nucleus"/>
    <property type="evidence" value="ECO:0007669"/>
    <property type="project" value="UniProtKB-SubCell"/>
</dbReference>
<evidence type="ECO:0000256" key="1">
    <source>
        <dbReference type="ARBA" id="ARBA00004123"/>
    </source>
</evidence>
<reference evidence="14 15" key="1">
    <citation type="submission" date="2022-12" db="EMBL/GenBank/DDBJ databases">
        <title>Chromosome-level genome assembly of true bugs.</title>
        <authorList>
            <person name="Ma L."/>
            <person name="Li H."/>
        </authorList>
    </citation>
    <scope>NUCLEOTIDE SEQUENCE [LARGE SCALE GENOMIC DNA]</scope>
    <source>
        <strain evidence="14">Lab_2022b</strain>
    </source>
</reference>
<dbReference type="PANTHER" id="PTHR12415">
    <property type="entry name" value="TYROSYL-DNA PHOSPHODIESTERASE 1"/>
    <property type="match status" value="1"/>
</dbReference>
<keyword evidence="5" id="KW-0378">Hydrolase</keyword>
<evidence type="ECO:0000256" key="11">
    <source>
        <dbReference type="PIRSR" id="PIRSR610347-3"/>
    </source>
</evidence>
<dbReference type="Pfam" id="PF06087">
    <property type="entry name" value="Tyr-DNA_phospho"/>
    <property type="match status" value="1"/>
</dbReference>
<evidence type="ECO:0000256" key="6">
    <source>
        <dbReference type="ARBA" id="ARBA00022839"/>
    </source>
</evidence>
<dbReference type="Gene3D" id="3.30.870.10">
    <property type="entry name" value="Endonuclease Chain A"/>
    <property type="match status" value="2"/>
</dbReference>
<feature type="compositionally biased region" description="Basic and acidic residues" evidence="12">
    <location>
        <begin position="179"/>
        <end position="193"/>
    </location>
</feature>
<name>A0AAW1DGF4_9HEMI</name>
<accession>A0AAW1DGF4</accession>
<proteinExistence type="inferred from homology"/>